<reference evidence="9 10" key="1">
    <citation type="submission" date="2014-05" db="EMBL/GenBank/DDBJ databases">
        <title>De novo Genome Sequence of Spirocheata sp.</title>
        <authorList>
            <person name="Shivani Y."/>
            <person name="Subhash Y."/>
            <person name="Tushar L."/>
            <person name="Sasikala C."/>
            <person name="Ramana C.V."/>
        </authorList>
    </citation>
    <scope>NUCLEOTIDE SEQUENCE [LARGE SCALE GENOMIC DNA]</scope>
    <source>
        <strain evidence="9 10">JC230</strain>
    </source>
</reference>
<dbReference type="GO" id="GO:0005886">
    <property type="term" value="C:plasma membrane"/>
    <property type="evidence" value="ECO:0007669"/>
    <property type="project" value="UniProtKB-SubCell"/>
</dbReference>
<comment type="caution">
    <text evidence="9">The sequence shown here is derived from an EMBL/GenBank/DDBJ whole genome shotgun (WGS) entry which is preliminary data.</text>
</comment>
<feature type="transmembrane region" description="Helical" evidence="7">
    <location>
        <begin position="112"/>
        <end position="132"/>
    </location>
</feature>
<dbReference type="STRING" id="1480694.DC28_05870"/>
<dbReference type="EMBL" id="JNUP01000048">
    <property type="protein sequence ID" value="KGE72766.1"/>
    <property type="molecule type" value="Genomic_DNA"/>
</dbReference>
<dbReference type="RefSeq" id="WP_037546770.1">
    <property type="nucleotide sequence ID" value="NZ_JNUP01000048.1"/>
</dbReference>
<feature type="transmembrane region" description="Helical" evidence="7">
    <location>
        <begin position="79"/>
        <end position="100"/>
    </location>
</feature>
<dbReference type="Gene3D" id="1.10.3720.10">
    <property type="entry name" value="MetI-like"/>
    <property type="match status" value="1"/>
</dbReference>
<dbReference type="InterPro" id="IPR000515">
    <property type="entry name" value="MetI-like"/>
</dbReference>
<keyword evidence="10" id="KW-1185">Reference proteome</keyword>
<feature type="transmembrane region" description="Helical" evidence="7">
    <location>
        <begin position="255"/>
        <end position="274"/>
    </location>
</feature>
<organism evidence="9 10">
    <name type="scientific">Spirochaeta lutea</name>
    <dbReference type="NCBI Taxonomy" id="1480694"/>
    <lineage>
        <taxon>Bacteria</taxon>
        <taxon>Pseudomonadati</taxon>
        <taxon>Spirochaetota</taxon>
        <taxon>Spirochaetia</taxon>
        <taxon>Spirochaetales</taxon>
        <taxon>Spirochaetaceae</taxon>
        <taxon>Spirochaeta</taxon>
    </lineage>
</organism>
<evidence type="ECO:0000256" key="1">
    <source>
        <dbReference type="ARBA" id="ARBA00004651"/>
    </source>
</evidence>
<evidence type="ECO:0000256" key="6">
    <source>
        <dbReference type="ARBA" id="ARBA00023136"/>
    </source>
</evidence>
<evidence type="ECO:0000256" key="7">
    <source>
        <dbReference type="RuleBase" id="RU363032"/>
    </source>
</evidence>
<keyword evidence="5 7" id="KW-1133">Transmembrane helix</keyword>
<accession>A0A098QZ19</accession>
<feature type="transmembrane region" description="Helical" evidence="7">
    <location>
        <begin position="185"/>
        <end position="208"/>
    </location>
</feature>
<evidence type="ECO:0000256" key="5">
    <source>
        <dbReference type="ARBA" id="ARBA00022989"/>
    </source>
</evidence>
<dbReference type="OrthoDB" id="356811at2"/>
<proteinExistence type="inferred from homology"/>
<dbReference type="PROSITE" id="PS50928">
    <property type="entry name" value="ABC_TM1"/>
    <property type="match status" value="1"/>
</dbReference>
<feature type="transmembrane region" description="Helical" evidence="7">
    <location>
        <begin position="12"/>
        <end position="36"/>
    </location>
</feature>
<dbReference type="Pfam" id="PF00528">
    <property type="entry name" value="BPD_transp_1"/>
    <property type="match status" value="1"/>
</dbReference>
<dbReference type="SUPFAM" id="SSF161098">
    <property type="entry name" value="MetI-like"/>
    <property type="match status" value="1"/>
</dbReference>
<evidence type="ECO:0000256" key="2">
    <source>
        <dbReference type="ARBA" id="ARBA00022448"/>
    </source>
</evidence>
<keyword evidence="4 7" id="KW-0812">Transmembrane</keyword>
<protein>
    <recommendedName>
        <fullName evidence="8">ABC transmembrane type-1 domain-containing protein</fullName>
    </recommendedName>
</protein>
<evidence type="ECO:0000256" key="4">
    <source>
        <dbReference type="ARBA" id="ARBA00022692"/>
    </source>
</evidence>
<dbReference type="InterPro" id="IPR035906">
    <property type="entry name" value="MetI-like_sf"/>
</dbReference>
<dbReference type="PANTHER" id="PTHR43744:SF9">
    <property type="entry name" value="POLYGALACTURONAN_RHAMNOGALACTURONAN TRANSPORT SYSTEM PERMEASE PROTEIN YTCP"/>
    <property type="match status" value="1"/>
</dbReference>
<feature type="transmembrane region" description="Helical" evidence="7">
    <location>
        <begin position="144"/>
        <end position="164"/>
    </location>
</feature>
<evidence type="ECO:0000256" key="3">
    <source>
        <dbReference type="ARBA" id="ARBA00022475"/>
    </source>
</evidence>
<dbReference type="PANTHER" id="PTHR43744">
    <property type="entry name" value="ABC TRANSPORTER PERMEASE PROTEIN MG189-RELATED-RELATED"/>
    <property type="match status" value="1"/>
</dbReference>
<feature type="domain" description="ABC transmembrane type-1" evidence="8">
    <location>
        <begin position="77"/>
        <end position="274"/>
    </location>
</feature>
<dbReference type="CDD" id="cd06261">
    <property type="entry name" value="TM_PBP2"/>
    <property type="match status" value="1"/>
</dbReference>
<comment type="similarity">
    <text evidence="7">Belongs to the binding-protein-dependent transport system permease family.</text>
</comment>
<evidence type="ECO:0000313" key="9">
    <source>
        <dbReference type="EMBL" id="KGE72766.1"/>
    </source>
</evidence>
<keyword evidence="2 7" id="KW-0813">Transport</keyword>
<keyword evidence="3" id="KW-1003">Cell membrane</keyword>
<keyword evidence="6 7" id="KW-0472">Membrane</keyword>
<sequence length="289" mass="32176">MVRLDVKKGLRGVSPFTVFNTALMLILVLIIAIPIAKVVVDSFDGTASETTFKLVPGQFTVDAYRNIISRPTLRDPFMVSLYMTAMGTVLSMVVTALFAYALAQPNLPGKPLFLGMALLTMVFRAGMIPVFLVVRNLGLMNTQAAVLLVHLVDAYYLFLLMNFFKTIPSSVLDAAKIDGCSPFRVFWQIVLPLSKPGLAAIGLFYMVYYWNQWFEYVLYIQRFPKLHNFQVFLRSLVIEAEGQGFEGFAIATQSLKNASVIVSIIPVMIVYPLVQRHFVKGINLGAVKG</sequence>
<name>A0A098QZ19_9SPIO</name>
<evidence type="ECO:0000313" key="10">
    <source>
        <dbReference type="Proteomes" id="UP000029692"/>
    </source>
</evidence>
<dbReference type="GO" id="GO:0055085">
    <property type="term" value="P:transmembrane transport"/>
    <property type="evidence" value="ECO:0007669"/>
    <property type="project" value="InterPro"/>
</dbReference>
<gene>
    <name evidence="9" type="ORF">DC28_05870</name>
</gene>
<dbReference type="AlphaFoldDB" id="A0A098QZ19"/>
<dbReference type="eggNOG" id="COG0395">
    <property type="taxonomic scope" value="Bacteria"/>
</dbReference>
<comment type="subcellular location">
    <subcellularLocation>
        <location evidence="1 7">Cell membrane</location>
        <topology evidence="1 7">Multi-pass membrane protein</topology>
    </subcellularLocation>
</comment>
<evidence type="ECO:0000259" key="8">
    <source>
        <dbReference type="PROSITE" id="PS50928"/>
    </source>
</evidence>
<dbReference type="Proteomes" id="UP000029692">
    <property type="component" value="Unassembled WGS sequence"/>
</dbReference>